<evidence type="ECO:0008006" key="3">
    <source>
        <dbReference type="Google" id="ProtNLM"/>
    </source>
</evidence>
<dbReference type="EMBL" id="QGTW01000001">
    <property type="protein sequence ID" value="PWW32297.1"/>
    <property type="molecule type" value="Genomic_DNA"/>
</dbReference>
<organism evidence="1 2">
    <name type="scientific">Cytobacillus oceanisediminis</name>
    <dbReference type="NCBI Taxonomy" id="665099"/>
    <lineage>
        <taxon>Bacteria</taxon>
        <taxon>Bacillati</taxon>
        <taxon>Bacillota</taxon>
        <taxon>Bacilli</taxon>
        <taxon>Bacillales</taxon>
        <taxon>Bacillaceae</taxon>
        <taxon>Cytobacillus</taxon>
    </lineage>
</organism>
<name>A0A2V3A5C8_9BACI</name>
<dbReference type="Proteomes" id="UP000247150">
    <property type="component" value="Unassembled WGS sequence"/>
</dbReference>
<dbReference type="RefSeq" id="WP_181395897.1">
    <property type="nucleotide sequence ID" value="NZ_QGTW01000001.1"/>
</dbReference>
<gene>
    <name evidence="1" type="ORF">DFO73_101561</name>
</gene>
<comment type="caution">
    <text evidence="1">The sequence shown here is derived from an EMBL/GenBank/DDBJ whole genome shotgun (WGS) entry which is preliminary data.</text>
</comment>
<reference evidence="1 2" key="1">
    <citation type="submission" date="2018-05" db="EMBL/GenBank/DDBJ databases">
        <title>Freshwater and sediment microbial communities from various areas in North America, analyzing microbe dynamics in response to fracking.</title>
        <authorList>
            <person name="Lamendella R."/>
        </authorList>
    </citation>
    <scope>NUCLEOTIDE SEQUENCE [LARGE SCALE GENOMIC DNA]</scope>
    <source>
        <strain evidence="1 2">15_TX</strain>
    </source>
</reference>
<accession>A0A2V3A5C8</accession>
<proteinExistence type="predicted"/>
<evidence type="ECO:0000313" key="1">
    <source>
        <dbReference type="EMBL" id="PWW32297.1"/>
    </source>
</evidence>
<protein>
    <recommendedName>
        <fullName evidence="3">Dynein-related subfamily AAA family protein</fullName>
    </recommendedName>
</protein>
<dbReference type="AlphaFoldDB" id="A0A2V3A5C8"/>
<evidence type="ECO:0000313" key="2">
    <source>
        <dbReference type="Proteomes" id="UP000247150"/>
    </source>
</evidence>
<sequence>MFLLLCHRRVAKEEVTLPNNLYVIGTVNMDETTHPFSKKVLDRANTIEFNRVELDHLTFLQDLEDIAPLELGQSQLASKYLHLKDLYKVDTEIIEKATSELVRINKSLQLINAHIGYRVRDEISFYLAYNKEGDLMTFEEAFDHCILQKILPRLSGSDSRIDQLLRELYLIFTNTEYQEDEDFQFDEQSVIYPKSARKVMEMLRRLQADGFTSFWIS</sequence>